<sequence length="212" mass="22870">MTELITTTAASGIGLDTPTASPRHTSPANSTPPTSRKERGNRETDEEIQSADKSDYKAEDEDEAMEADLSFDYSEDNFDGFDLGSYVGAETKENACAGLEEAKEISPPQTGSDTVAMEGASPTGDTFSMEKLSITQHVVVQKTVVEEYAISKAQSHAPTAATTSGLAASVDSFSAENNVARKANITEKKKANYPGKTQKIWKAVRRWILPLW</sequence>
<comment type="caution">
    <text evidence="2">The sequence shown here is derived from an EMBL/GenBank/DDBJ whole genome shotgun (WGS) entry which is preliminary data.</text>
</comment>
<name>A0A8T1XC61_9STRA</name>
<protein>
    <submittedName>
        <fullName evidence="2">Uncharacterized protein</fullName>
    </submittedName>
</protein>
<keyword evidence="3" id="KW-1185">Reference proteome</keyword>
<dbReference type="EMBL" id="JAGDFL010000015">
    <property type="protein sequence ID" value="KAG7401299.1"/>
    <property type="molecule type" value="Genomic_DNA"/>
</dbReference>
<feature type="compositionally biased region" description="Polar residues" evidence="1">
    <location>
        <begin position="18"/>
        <end position="34"/>
    </location>
</feature>
<gene>
    <name evidence="2" type="ORF">PHYBOEH_002103</name>
</gene>
<dbReference type="Proteomes" id="UP000693981">
    <property type="component" value="Unassembled WGS sequence"/>
</dbReference>
<organism evidence="2 3">
    <name type="scientific">Phytophthora boehmeriae</name>
    <dbReference type="NCBI Taxonomy" id="109152"/>
    <lineage>
        <taxon>Eukaryota</taxon>
        <taxon>Sar</taxon>
        <taxon>Stramenopiles</taxon>
        <taxon>Oomycota</taxon>
        <taxon>Peronosporomycetes</taxon>
        <taxon>Peronosporales</taxon>
        <taxon>Peronosporaceae</taxon>
        <taxon>Phytophthora</taxon>
    </lineage>
</organism>
<evidence type="ECO:0000313" key="2">
    <source>
        <dbReference type="EMBL" id="KAG7401299.1"/>
    </source>
</evidence>
<evidence type="ECO:0000256" key="1">
    <source>
        <dbReference type="SAM" id="MobiDB-lite"/>
    </source>
</evidence>
<feature type="compositionally biased region" description="Polar residues" evidence="1">
    <location>
        <begin position="1"/>
        <end position="10"/>
    </location>
</feature>
<accession>A0A8T1XC61</accession>
<reference evidence="2" key="1">
    <citation type="submission" date="2021-02" db="EMBL/GenBank/DDBJ databases">
        <authorList>
            <person name="Palmer J.M."/>
        </authorList>
    </citation>
    <scope>NUCLEOTIDE SEQUENCE</scope>
    <source>
        <strain evidence="2">SCRP23</strain>
    </source>
</reference>
<evidence type="ECO:0000313" key="3">
    <source>
        <dbReference type="Proteomes" id="UP000693981"/>
    </source>
</evidence>
<proteinExistence type="predicted"/>
<dbReference type="AlphaFoldDB" id="A0A8T1XC61"/>
<feature type="region of interest" description="Disordered" evidence="1">
    <location>
        <begin position="1"/>
        <end position="68"/>
    </location>
</feature>